<feature type="transmembrane region" description="Helical" evidence="5">
    <location>
        <begin position="208"/>
        <end position="229"/>
    </location>
</feature>
<evidence type="ECO:0000256" key="3">
    <source>
        <dbReference type="ARBA" id="ARBA00022989"/>
    </source>
</evidence>
<feature type="transmembrane region" description="Helical" evidence="5">
    <location>
        <begin position="311"/>
        <end position="330"/>
    </location>
</feature>
<name>A0A7M1XMA1_9SPIR</name>
<feature type="transmembrane region" description="Helical" evidence="5">
    <location>
        <begin position="96"/>
        <end position="117"/>
    </location>
</feature>
<dbReference type="Pfam" id="PF12698">
    <property type="entry name" value="ABC2_membrane_3"/>
    <property type="match status" value="1"/>
</dbReference>
<keyword evidence="3 5" id="KW-1133">Transmembrane helix</keyword>
<sequence length="356" mass="40047">MSQVSERSWRKKTMNENRHQLSAFWSLTCRHMLVFLKNIPTVIFTLMVPLAIFAVYILFLRPMETSQIKVSLESLLPEVIENESLLHQFYSLADSWMIAGVLAVSCITVSLNTNYILVKDKENGMNKDMVSSPIDSRIIVLSYFTFNFVVTFVTNLIVYCIAMIYLACYQIYMISALDFFATLGVMILSSISAALITHFICNFINSDAVMAPIVAIFSAAIGFLIGAYLPGDMMPSGIQSLTGFFPGTYSAGLFRNYIMSTPIEKLLSDPALSSHVEEIKQVVDSFNIHISEANEVKVYIDFFGMHVDTGVMTLVLLGAVLVFLILNLVISKKNNLFRFNRKETKKTVSTEEKIEE</sequence>
<evidence type="ECO:0000256" key="4">
    <source>
        <dbReference type="ARBA" id="ARBA00023136"/>
    </source>
</evidence>
<keyword evidence="4 5" id="KW-0472">Membrane</keyword>
<organism evidence="7 8">
    <name type="scientific">Treponema rectale</name>
    <dbReference type="NCBI Taxonomy" id="744512"/>
    <lineage>
        <taxon>Bacteria</taxon>
        <taxon>Pseudomonadati</taxon>
        <taxon>Spirochaetota</taxon>
        <taxon>Spirochaetia</taxon>
        <taxon>Spirochaetales</taxon>
        <taxon>Treponemataceae</taxon>
        <taxon>Treponema</taxon>
    </lineage>
</organism>
<dbReference type="KEGG" id="trc:DYE49_01805"/>
<dbReference type="GO" id="GO:0016020">
    <property type="term" value="C:membrane"/>
    <property type="evidence" value="ECO:0007669"/>
    <property type="project" value="UniProtKB-SubCell"/>
</dbReference>
<evidence type="ECO:0000259" key="6">
    <source>
        <dbReference type="Pfam" id="PF12698"/>
    </source>
</evidence>
<dbReference type="PANTHER" id="PTHR43229">
    <property type="entry name" value="NODULATION PROTEIN J"/>
    <property type="match status" value="1"/>
</dbReference>
<dbReference type="InterPro" id="IPR013525">
    <property type="entry name" value="ABC2_TM"/>
</dbReference>
<proteinExistence type="predicted"/>
<feature type="transmembrane region" description="Helical" evidence="5">
    <location>
        <begin position="39"/>
        <end position="59"/>
    </location>
</feature>
<evidence type="ECO:0000256" key="5">
    <source>
        <dbReference type="SAM" id="Phobius"/>
    </source>
</evidence>
<dbReference type="InterPro" id="IPR051784">
    <property type="entry name" value="Nod_factor_ABC_transporter"/>
</dbReference>
<evidence type="ECO:0000256" key="1">
    <source>
        <dbReference type="ARBA" id="ARBA00004141"/>
    </source>
</evidence>
<keyword evidence="2 5" id="KW-0812">Transmembrane</keyword>
<dbReference type="AlphaFoldDB" id="A0A7M1XMA1"/>
<dbReference type="GO" id="GO:0140359">
    <property type="term" value="F:ABC-type transporter activity"/>
    <property type="evidence" value="ECO:0007669"/>
    <property type="project" value="InterPro"/>
</dbReference>
<comment type="subcellular location">
    <subcellularLocation>
        <location evidence="1">Membrane</location>
        <topology evidence="1">Multi-pass membrane protein</topology>
    </subcellularLocation>
</comment>
<dbReference type="EMBL" id="CP031517">
    <property type="protein sequence ID" value="QOS39252.1"/>
    <property type="molecule type" value="Genomic_DNA"/>
</dbReference>
<evidence type="ECO:0000256" key="2">
    <source>
        <dbReference type="ARBA" id="ARBA00022692"/>
    </source>
</evidence>
<dbReference type="Proteomes" id="UP000593591">
    <property type="component" value="Chromosome"/>
</dbReference>
<dbReference type="PANTHER" id="PTHR43229:SF2">
    <property type="entry name" value="NODULATION PROTEIN J"/>
    <property type="match status" value="1"/>
</dbReference>
<protein>
    <submittedName>
        <fullName evidence="7">ABC transporter permease</fullName>
    </submittedName>
</protein>
<feature type="transmembrane region" description="Helical" evidence="5">
    <location>
        <begin position="171"/>
        <end position="196"/>
    </location>
</feature>
<evidence type="ECO:0000313" key="8">
    <source>
        <dbReference type="Proteomes" id="UP000593591"/>
    </source>
</evidence>
<feature type="transmembrane region" description="Helical" evidence="5">
    <location>
        <begin position="138"/>
        <end position="165"/>
    </location>
</feature>
<evidence type="ECO:0000313" key="7">
    <source>
        <dbReference type="EMBL" id="QOS39252.1"/>
    </source>
</evidence>
<feature type="domain" description="ABC-2 type transporter transmembrane" evidence="6">
    <location>
        <begin position="98"/>
        <end position="325"/>
    </location>
</feature>
<gene>
    <name evidence="7" type="ORF">DYE49_01805</name>
</gene>
<accession>A0A7M1XMA1</accession>
<reference evidence="7 8" key="1">
    <citation type="submission" date="2018-08" db="EMBL/GenBank/DDBJ databases">
        <title>The first complete genome of Treponema rectale (CHPAT), a commensal spirochete of the bovine rectum.</title>
        <authorList>
            <person name="Staton G.J."/>
            <person name="Clegg S.R."/>
            <person name="Carter S.D."/>
            <person name="Radford A.D."/>
            <person name="Darby A."/>
            <person name="Hall N."/>
            <person name="Birtles R.J."/>
            <person name="Evans N.J."/>
        </authorList>
    </citation>
    <scope>NUCLEOTIDE SEQUENCE [LARGE SCALE GENOMIC DNA]</scope>
    <source>
        <strain evidence="7 8">CHPA</strain>
    </source>
</reference>